<organism evidence="8 9">
    <name type="scientific">Deferribacter autotrophicus</name>
    <dbReference type="NCBI Taxonomy" id="500465"/>
    <lineage>
        <taxon>Bacteria</taxon>
        <taxon>Pseudomonadati</taxon>
        <taxon>Deferribacterota</taxon>
        <taxon>Deferribacteres</taxon>
        <taxon>Deferribacterales</taxon>
        <taxon>Deferribacteraceae</taxon>
        <taxon>Deferribacter</taxon>
    </lineage>
</organism>
<protein>
    <recommendedName>
        <fullName evidence="1">sulfate adenylyltransferase</fullName>
        <ecNumber evidence="1">2.7.7.4</ecNumber>
    </recommendedName>
</protein>
<dbReference type="FunFam" id="3.40.50.300:FF:000119">
    <property type="entry name" value="Sulfate adenylyltransferase subunit 1"/>
    <property type="match status" value="1"/>
</dbReference>
<keyword evidence="2 8" id="KW-0808">Transferase</keyword>
<evidence type="ECO:0000256" key="4">
    <source>
        <dbReference type="ARBA" id="ARBA00022741"/>
    </source>
</evidence>
<dbReference type="OrthoDB" id="9804504at2"/>
<dbReference type="GO" id="GO:0005524">
    <property type="term" value="F:ATP binding"/>
    <property type="evidence" value="ECO:0007669"/>
    <property type="project" value="UniProtKB-KW"/>
</dbReference>
<dbReference type="InterPro" id="IPR000795">
    <property type="entry name" value="T_Tr_GTP-bd_dom"/>
</dbReference>
<keyword evidence="4" id="KW-0547">Nucleotide-binding</keyword>
<dbReference type="SUPFAM" id="SSF50465">
    <property type="entry name" value="EF-Tu/eEF-1alpha/eIF2-gamma C-terminal domain"/>
    <property type="match status" value="1"/>
</dbReference>
<comment type="caution">
    <text evidence="8">The sequence shown here is derived from an EMBL/GenBank/DDBJ whole genome shotgun (WGS) entry which is preliminary data.</text>
</comment>
<dbReference type="InterPro" id="IPR054696">
    <property type="entry name" value="GTP-eEF1A_C"/>
</dbReference>
<dbReference type="GO" id="GO:0003924">
    <property type="term" value="F:GTPase activity"/>
    <property type="evidence" value="ECO:0007669"/>
    <property type="project" value="InterPro"/>
</dbReference>
<evidence type="ECO:0000256" key="3">
    <source>
        <dbReference type="ARBA" id="ARBA00022695"/>
    </source>
</evidence>
<dbReference type="InterPro" id="IPR050100">
    <property type="entry name" value="TRAFAC_GTPase_members"/>
</dbReference>
<dbReference type="InterPro" id="IPR027417">
    <property type="entry name" value="P-loop_NTPase"/>
</dbReference>
<dbReference type="InterPro" id="IPR009001">
    <property type="entry name" value="Transl_elong_EF1A/Init_IF2_C"/>
</dbReference>
<evidence type="ECO:0000256" key="5">
    <source>
        <dbReference type="ARBA" id="ARBA00022840"/>
    </source>
</evidence>
<dbReference type="GO" id="GO:0004781">
    <property type="term" value="F:sulfate adenylyltransferase (ATP) activity"/>
    <property type="evidence" value="ECO:0007669"/>
    <property type="project" value="UniProtKB-EC"/>
</dbReference>
<dbReference type="PROSITE" id="PS51722">
    <property type="entry name" value="G_TR_2"/>
    <property type="match status" value="1"/>
</dbReference>
<dbReference type="PANTHER" id="PTHR23115">
    <property type="entry name" value="TRANSLATION FACTOR"/>
    <property type="match status" value="1"/>
</dbReference>
<dbReference type="AlphaFoldDB" id="A0A5A8F5P0"/>
<name>A0A5A8F5P0_9BACT</name>
<evidence type="ECO:0000256" key="1">
    <source>
        <dbReference type="ARBA" id="ARBA00012391"/>
    </source>
</evidence>
<dbReference type="SUPFAM" id="SSF52540">
    <property type="entry name" value="P-loop containing nucleoside triphosphate hydrolases"/>
    <property type="match status" value="1"/>
</dbReference>
<dbReference type="CDD" id="cd03695">
    <property type="entry name" value="CysN_NodQ_II"/>
    <property type="match status" value="1"/>
</dbReference>
<evidence type="ECO:0000313" key="8">
    <source>
        <dbReference type="EMBL" id="KAA0257167.1"/>
    </source>
</evidence>
<dbReference type="InterPro" id="IPR031157">
    <property type="entry name" value="G_TR_CS"/>
</dbReference>
<dbReference type="PRINTS" id="PR00315">
    <property type="entry name" value="ELONGATNFCT"/>
</dbReference>
<dbReference type="Pfam" id="PF22594">
    <property type="entry name" value="GTP-eEF1A_C"/>
    <property type="match status" value="1"/>
</dbReference>
<dbReference type="InterPro" id="IPR009000">
    <property type="entry name" value="Transl_B-barrel_sf"/>
</dbReference>
<proteinExistence type="predicted"/>
<evidence type="ECO:0000259" key="7">
    <source>
        <dbReference type="PROSITE" id="PS51722"/>
    </source>
</evidence>
<dbReference type="CDD" id="cd04166">
    <property type="entry name" value="CysN_ATPS"/>
    <property type="match status" value="1"/>
</dbReference>
<evidence type="ECO:0000256" key="6">
    <source>
        <dbReference type="ARBA" id="ARBA00023134"/>
    </source>
</evidence>
<dbReference type="EMBL" id="VFJB01000009">
    <property type="protein sequence ID" value="KAA0257167.1"/>
    <property type="molecule type" value="Genomic_DNA"/>
</dbReference>
<dbReference type="Gene3D" id="2.40.30.10">
    <property type="entry name" value="Translation factors"/>
    <property type="match status" value="2"/>
</dbReference>
<accession>A0A5A8F5P0</accession>
<dbReference type="CDD" id="cd04095">
    <property type="entry name" value="CysN_NoDQ_III"/>
    <property type="match status" value="1"/>
</dbReference>
<dbReference type="PROSITE" id="PS00301">
    <property type="entry name" value="G_TR_1"/>
    <property type="match status" value="1"/>
</dbReference>
<keyword evidence="5" id="KW-0067">ATP-binding</keyword>
<keyword evidence="6" id="KW-0342">GTP-binding</keyword>
<evidence type="ECO:0000313" key="9">
    <source>
        <dbReference type="Proteomes" id="UP000322876"/>
    </source>
</evidence>
<dbReference type="SUPFAM" id="SSF50447">
    <property type="entry name" value="Translation proteins"/>
    <property type="match status" value="1"/>
</dbReference>
<sequence length="553" mass="63537">MSEEKLIKDDILEYLHQHEQKELLRFITCGSVDDGKSTLIGRLLYETKMVFEDHLMALKAEAKYKRTEDEIDFSLLVDGLQAEREQGITIDVAYRYFSTEKRKFIIADTPGHEQYTRNMVTGASNADVAVILIDARNGVLTQTKRHTFIVTLLGIKHIIVAINKMDLVGYKQEVYEKIKRDYIEMMRGIGETIGEIVQSSKFKVQGSDNVERRTLNVELTFVPISALKGDNVVKKSENMSWYNGKTLLEYLDTVEVQSSKFKVQSDKGVQGSDNVKRRTLNIEQFRFPVQYVNRPNLDYRGYCGTIVSGSIKVDDEITVLPSRVKTKVKAIVPPAYKEVQGSRFNVQSDREVQSSKFNVQGSDNVEHRTLNVEHTSIARSPMAVTLLTEDEVDISRGDLIVKSNELPEMSDTIDVFIVWMGEEPLVVDKTYDVKRATSYVSGYVDEIYFKINVNTLEKEKDNKLQMNEIAYCRVVLNTEIPFDNYWENRHTGGIIFIDRITNNTVGAGMIIKAASYKQNTLYSEPNRKKYTEFEIELNKLIRKYFPEWNCKKI</sequence>
<feature type="domain" description="Tr-type G" evidence="7">
    <location>
        <begin position="21"/>
        <end position="260"/>
    </location>
</feature>
<dbReference type="Pfam" id="PF00009">
    <property type="entry name" value="GTP_EFTU"/>
    <property type="match status" value="1"/>
</dbReference>
<dbReference type="Proteomes" id="UP000322876">
    <property type="component" value="Unassembled WGS sequence"/>
</dbReference>
<dbReference type="InterPro" id="IPR041757">
    <property type="entry name" value="CysN_GTP-bd"/>
</dbReference>
<dbReference type="GO" id="GO:0005525">
    <property type="term" value="F:GTP binding"/>
    <property type="evidence" value="ECO:0007669"/>
    <property type="project" value="UniProtKB-KW"/>
</dbReference>
<dbReference type="InterPro" id="IPR044138">
    <property type="entry name" value="CysN_II"/>
</dbReference>
<evidence type="ECO:0000256" key="2">
    <source>
        <dbReference type="ARBA" id="ARBA00022679"/>
    </source>
</evidence>
<dbReference type="InterPro" id="IPR044139">
    <property type="entry name" value="CysN_NoDQ_III"/>
</dbReference>
<dbReference type="Gene3D" id="3.40.50.300">
    <property type="entry name" value="P-loop containing nucleotide triphosphate hydrolases"/>
    <property type="match status" value="1"/>
</dbReference>
<gene>
    <name evidence="8" type="ORF">FHQ18_11410</name>
</gene>
<dbReference type="RefSeq" id="WP_149267309.1">
    <property type="nucleotide sequence ID" value="NZ_VFJB01000009.1"/>
</dbReference>
<keyword evidence="9" id="KW-1185">Reference proteome</keyword>
<reference evidence="8 9" key="1">
    <citation type="submission" date="2019-06" db="EMBL/GenBank/DDBJ databases">
        <title>Genomic insights into carbon and energy metabolism of Deferribacter autotrophicus revealed new metabolic traits in the phylum Deferribacteres.</title>
        <authorList>
            <person name="Slobodkin A.I."/>
            <person name="Slobodkina G.B."/>
            <person name="Allioux M."/>
            <person name="Alain K."/>
            <person name="Jebbar M."/>
            <person name="Shadrin V."/>
            <person name="Kublanov I.V."/>
            <person name="Toshchakov S.V."/>
            <person name="Bonch-Osmolovskaya E.A."/>
        </authorList>
    </citation>
    <scope>NUCLEOTIDE SEQUENCE [LARGE SCALE GENOMIC DNA]</scope>
    <source>
        <strain evidence="8 9">SL50</strain>
    </source>
</reference>
<keyword evidence="3 8" id="KW-0548">Nucleotidyltransferase</keyword>
<dbReference type="EC" id="2.7.7.4" evidence="1"/>